<evidence type="ECO:0000313" key="3">
    <source>
        <dbReference type="Proteomes" id="UP000034785"/>
    </source>
</evidence>
<feature type="region of interest" description="Disordered" evidence="1">
    <location>
        <begin position="1"/>
        <end position="25"/>
    </location>
</feature>
<dbReference type="EMBL" id="LCEJ01000014">
    <property type="protein sequence ID" value="KKS70761.1"/>
    <property type="molecule type" value="Genomic_DNA"/>
</dbReference>
<protein>
    <submittedName>
        <fullName evidence="2">Uncharacterized protein</fullName>
    </submittedName>
</protein>
<dbReference type="Proteomes" id="UP000034785">
    <property type="component" value="Unassembled WGS sequence"/>
</dbReference>
<evidence type="ECO:0000256" key="1">
    <source>
        <dbReference type="SAM" id="MobiDB-lite"/>
    </source>
</evidence>
<name>A0A0G1DIW2_9BACT</name>
<comment type="caution">
    <text evidence="2">The sequence shown here is derived from an EMBL/GenBank/DDBJ whole genome shotgun (WGS) entry which is preliminary data.</text>
</comment>
<proteinExistence type="predicted"/>
<gene>
    <name evidence="2" type="ORF">UV41_C0014G0015</name>
</gene>
<sequence>MEPVDDQENTQPTTENDNSDPKEYINRYLNSPDVKEKVEKRYQVARLIDPEVTKEDAYEAFLGTDEAKEALWVFYKNNRFVFNEQKLSPEVRYRFSQYLAKIESIKEKESLRRYDDILYLTHQAL</sequence>
<organism evidence="2 3">
    <name type="scientific">Candidatus Daviesbacteria bacterium GW2011_GWA2_42_7</name>
    <dbReference type="NCBI Taxonomy" id="1618425"/>
    <lineage>
        <taxon>Bacteria</taxon>
        <taxon>Candidatus Daviesiibacteriota</taxon>
    </lineage>
</organism>
<accession>A0A0G1DIW2</accession>
<evidence type="ECO:0000313" key="2">
    <source>
        <dbReference type="EMBL" id="KKS70761.1"/>
    </source>
</evidence>
<reference evidence="2 3" key="1">
    <citation type="journal article" date="2015" name="Nature">
        <title>rRNA introns, odd ribosomes, and small enigmatic genomes across a large radiation of phyla.</title>
        <authorList>
            <person name="Brown C.T."/>
            <person name="Hug L.A."/>
            <person name="Thomas B.C."/>
            <person name="Sharon I."/>
            <person name="Castelle C.J."/>
            <person name="Singh A."/>
            <person name="Wilkins M.J."/>
            <person name="Williams K.H."/>
            <person name="Banfield J.F."/>
        </authorList>
    </citation>
    <scope>NUCLEOTIDE SEQUENCE [LARGE SCALE GENOMIC DNA]</scope>
</reference>
<dbReference type="AlphaFoldDB" id="A0A0G1DIW2"/>